<gene>
    <name evidence="2" type="ORF">BP5553_06078</name>
</gene>
<evidence type="ECO:0000313" key="2">
    <source>
        <dbReference type="EMBL" id="RDL36726.1"/>
    </source>
</evidence>
<name>A0A370TMH0_9HELO</name>
<keyword evidence="3" id="KW-1185">Reference proteome</keyword>
<keyword evidence="1" id="KW-0812">Transmembrane</keyword>
<proteinExistence type="predicted"/>
<organism evidence="2 3">
    <name type="scientific">Venustampulla echinocandica</name>
    <dbReference type="NCBI Taxonomy" id="2656787"/>
    <lineage>
        <taxon>Eukaryota</taxon>
        <taxon>Fungi</taxon>
        <taxon>Dikarya</taxon>
        <taxon>Ascomycota</taxon>
        <taxon>Pezizomycotina</taxon>
        <taxon>Leotiomycetes</taxon>
        <taxon>Helotiales</taxon>
        <taxon>Pleuroascaceae</taxon>
        <taxon>Venustampulla</taxon>
    </lineage>
</organism>
<dbReference type="STRING" id="2656787.A0A370TMH0"/>
<evidence type="ECO:0000313" key="3">
    <source>
        <dbReference type="Proteomes" id="UP000254866"/>
    </source>
</evidence>
<protein>
    <submittedName>
        <fullName evidence="2">Uncharacterized protein</fullName>
    </submittedName>
</protein>
<feature type="transmembrane region" description="Helical" evidence="1">
    <location>
        <begin position="44"/>
        <end position="62"/>
    </location>
</feature>
<comment type="caution">
    <text evidence="2">The sequence shown here is derived from an EMBL/GenBank/DDBJ whole genome shotgun (WGS) entry which is preliminary data.</text>
</comment>
<dbReference type="GeneID" id="43598927"/>
<dbReference type="RefSeq" id="XP_031869382.1">
    <property type="nucleotide sequence ID" value="XM_032014701.1"/>
</dbReference>
<dbReference type="OrthoDB" id="5043642at2759"/>
<dbReference type="Pfam" id="PF11927">
    <property type="entry name" value="HODM_asu-like"/>
    <property type="match status" value="1"/>
</dbReference>
<keyword evidence="1" id="KW-1133">Transmembrane helix</keyword>
<keyword evidence="1" id="KW-0472">Membrane</keyword>
<sequence>MSFKDIHGPVPHYQERIAKGVDRFVTRMKAGDNWQLFNVTTSPFLYFCTQAIATVLTLPTLYSGVSRSMEKTYSVGRKQFLSRKGHTMPDETEAIDIDQCWLRYARQTLKVLPKTKAIVFGVRLYMTSLRDIVKEGNGVELADAIDSMPIKLVTTRSDHSGRKTFRNSSVKNSDL</sequence>
<evidence type="ECO:0000256" key="1">
    <source>
        <dbReference type="SAM" id="Phobius"/>
    </source>
</evidence>
<accession>A0A370TMH0</accession>
<dbReference type="InterPro" id="IPR021848">
    <property type="entry name" value="HODM_asu-like"/>
</dbReference>
<dbReference type="EMBL" id="NPIC01000004">
    <property type="protein sequence ID" value="RDL36726.1"/>
    <property type="molecule type" value="Genomic_DNA"/>
</dbReference>
<reference evidence="2 3" key="1">
    <citation type="journal article" date="2018" name="IMA Fungus">
        <title>IMA Genome-F 9: Draft genome sequence of Annulohypoxylon stygium, Aspergillus mulundensis, Berkeleyomyces basicola (syn. Thielaviopsis basicola), Ceratocystis smalleyi, two Cercospora beticola strains, Coleophoma cylindrospora, Fusarium fracticaudum, Phialophora cf. hyalina, and Morchella septimelata.</title>
        <authorList>
            <person name="Wingfield B.D."/>
            <person name="Bills G.F."/>
            <person name="Dong Y."/>
            <person name="Huang W."/>
            <person name="Nel W.J."/>
            <person name="Swalarsk-Parry B.S."/>
            <person name="Vaghefi N."/>
            <person name="Wilken P.M."/>
            <person name="An Z."/>
            <person name="de Beer Z.W."/>
            <person name="De Vos L."/>
            <person name="Chen L."/>
            <person name="Duong T.A."/>
            <person name="Gao Y."/>
            <person name="Hammerbacher A."/>
            <person name="Kikkert J.R."/>
            <person name="Li Y."/>
            <person name="Li H."/>
            <person name="Li K."/>
            <person name="Li Q."/>
            <person name="Liu X."/>
            <person name="Ma X."/>
            <person name="Naidoo K."/>
            <person name="Pethybridge S.J."/>
            <person name="Sun J."/>
            <person name="Steenkamp E.T."/>
            <person name="van der Nest M.A."/>
            <person name="van Wyk S."/>
            <person name="Wingfield M.J."/>
            <person name="Xiong C."/>
            <person name="Yue Q."/>
            <person name="Zhang X."/>
        </authorList>
    </citation>
    <scope>NUCLEOTIDE SEQUENCE [LARGE SCALE GENOMIC DNA]</scope>
    <source>
        <strain evidence="2 3">BP 5553</strain>
    </source>
</reference>
<dbReference type="AlphaFoldDB" id="A0A370TMH0"/>
<dbReference type="Proteomes" id="UP000254866">
    <property type="component" value="Unassembled WGS sequence"/>
</dbReference>